<protein>
    <submittedName>
        <fullName evidence="1">Uncharacterized protein</fullName>
    </submittedName>
</protein>
<evidence type="ECO:0000313" key="1">
    <source>
        <dbReference type="EMBL" id="KKL83883.1"/>
    </source>
</evidence>
<dbReference type="AlphaFoldDB" id="A0A0F9FCE9"/>
<name>A0A0F9FCE9_9ZZZZ</name>
<organism evidence="1">
    <name type="scientific">marine sediment metagenome</name>
    <dbReference type="NCBI Taxonomy" id="412755"/>
    <lineage>
        <taxon>unclassified sequences</taxon>
        <taxon>metagenomes</taxon>
        <taxon>ecological metagenomes</taxon>
    </lineage>
</organism>
<comment type="caution">
    <text evidence="1">The sequence shown here is derived from an EMBL/GenBank/DDBJ whole genome shotgun (WGS) entry which is preliminary data.</text>
</comment>
<gene>
    <name evidence="1" type="ORF">LCGC14_1970300</name>
</gene>
<proteinExistence type="predicted"/>
<sequence>MGRYEVTYGAEEGAAFTTENLWSAKNWVRTQVLHGFDPSEYTILDTEDARYWVTEVPEGAVREDYVWLEEEL</sequence>
<reference evidence="1" key="1">
    <citation type="journal article" date="2015" name="Nature">
        <title>Complex archaea that bridge the gap between prokaryotes and eukaryotes.</title>
        <authorList>
            <person name="Spang A."/>
            <person name="Saw J.H."/>
            <person name="Jorgensen S.L."/>
            <person name="Zaremba-Niedzwiedzka K."/>
            <person name="Martijn J."/>
            <person name="Lind A.E."/>
            <person name="van Eijk R."/>
            <person name="Schleper C."/>
            <person name="Guy L."/>
            <person name="Ettema T.J."/>
        </authorList>
    </citation>
    <scope>NUCLEOTIDE SEQUENCE</scope>
</reference>
<accession>A0A0F9FCE9</accession>
<dbReference type="EMBL" id="LAZR01021856">
    <property type="protein sequence ID" value="KKL83883.1"/>
    <property type="molecule type" value="Genomic_DNA"/>
</dbReference>